<accession>A0ABU5MS43</accession>
<dbReference type="PANTHER" id="PTHR42693:SF42">
    <property type="entry name" value="ARYLSULFATASE G"/>
    <property type="match status" value="1"/>
</dbReference>
<evidence type="ECO:0000259" key="7">
    <source>
        <dbReference type="Pfam" id="PF00884"/>
    </source>
</evidence>
<evidence type="ECO:0000256" key="2">
    <source>
        <dbReference type="ARBA" id="ARBA00008779"/>
    </source>
</evidence>
<dbReference type="EMBL" id="JARVCO010000002">
    <property type="protein sequence ID" value="MDZ8117030.1"/>
    <property type="molecule type" value="Genomic_DNA"/>
</dbReference>
<feature type="domain" description="Sulfatase N-terminal" evidence="7">
    <location>
        <begin position="32"/>
        <end position="377"/>
    </location>
</feature>
<organism evidence="8 9">
    <name type="scientific">Pontiella agarivorans</name>
    <dbReference type="NCBI Taxonomy" id="3038953"/>
    <lineage>
        <taxon>Bacteria</taxon>
        <taxon>Pseudomonadati</taxon>
        <taxon>Kiritimatiellota</taxon>
        <taxon>Kiritimatiellia</taxon>
        <taxon>Kiritimatiellales</taxon>
        <taxon>Pontiellaceae</taxon>
        <taxon>Pontiella</taxon>
    </lineage>
</organism>
<keyword evidence="3" id="KW-0479">Metal-binding</keyword>
<dbReference type="InterPro" id="IPR017850">
    <property type="entry name" value="Alkaline_phosphatase_core_sf"/>
</dbReference>
<name>A0ABU5MS43_9BACT</name>
<keyword evidence="9" id="KW-1185">Reference proteome</keyword>
<gene>
    <name evidence="8" type="ORF">P9H32_00195</name>
</gene>
<dbReference type="InterPro" id="IPR000917">
    <property type="entry name" value="Sulfatase_N"/>
</dbReference>
<dbReference type="Gene3D" id="3.30.1120.10">
    <property type="match status" value="1"/>
</dbReference>
<evidence type="ECO:0000256" key="1">
    <source>
        <dbReference type="ARBA" id="ARBA00001913"/>
    </source>
</evidence>
<protein>
    <submittedName>
        <fullName evidence="8">Sulfatase</fullName>
    </submittedName>
</protein>
<proteinExistence type="inferred from homology"/>
<evidence type="ECO:0000256" key="4">
    <source>
        <dbReference type="ARBA" id="ARBA00022729"/>
    </source>
</evidence>
<reference evidence="8 9" key="1">
    <citation type="journal article" date="2024" name="Appl. Environ. Microbiol.">
        <title>Pontiella agarivorans sp. nov., a novel marine anaerobic bacterium capable of degrading macroalgal polysaccharides and fixing nitrogen.</title>
        <authorList>
            <person name="Liu N."/>
            <person name="Kivenson V."/>
            <person name="Peng X."/>
            <person name="Cui Z."/>
            <person name="Lankiewicz T.S."/>
            <person name="Gosselin K.M."/>
            <person name="English C.J."/>
            <person name="Blair E.M."/>
            <person name="O'Malley M.A."/>
            <person name="Valentine D.L."/>
        </authorList>
    </citation>
    <scope>NUCLEOTIDE SEQUENCE [LARGE SCALE GENOMIC DNA]</scope>
    <source>
        <strain evidence="8 9">NLcol2</strain>
    </source>
</reference>
<dbReference type="PROSITE" id="PS00523">
    <property type="entry name" value="SULFATASE_1"/>
    <property type="match status" value="1"/>
</dbReference>
<keyword evidence="6" id="KW-0106">Calcium</keyword>
<comment type="similarity">
    <text evidence="2">Belongs to the sulfatase family.</text>
</comment>
<comment type="caution">
    <text evidence="8">The sequence shown here is derived from an EMBL/GenBank/DDBJ whole genome shotgun (WGS) entry which is preliminary data.</text>
</comment>
<dbReference type="InterPro" id="IPR050738">
    <property type="entry name" value="Sulfatase"/>
</dbReference>
<dbReference type="Gene3D" id="3.40.720.10">
    <property type="entry name" value="Alkaline Phosphatase, subunit A"/>
    <property type="match status" value="1"/>
</dbReference>
<dbReference type="PANTHER" id="PTHR42693">
    <property type="entry name" value="ARYLSULFATASE FAMILY MEMBER"/>
    <property type="match status" value="1"/>
</dbReference>
<evidence type="ECO:0000256" key="5">
    <source>
        <dbReference type="ARBA" id="ARBA00022801"/>
    </source>
</evidence>
<evidence type="ECO:0000256" key="6">
    <source>
        <dbReference type="ARBA" id="ARBA00022837"/>
    </source>
</evidence>
<comment type="cofactor">
    <cofactor evidence="1">
        <name>Ca(2+)</name>
        <dbReference type="ChEBI" id="CHEBI:29108"/>
    </cofactor>
</comment>
<dbReference type="InterPro" id="IPR024607">
    <property type="entry name" value="Sulfatase_CS"/>
</dbReference>
<dbReference type="SUPFAM" id="SSF53649">
    <property type="entry name" value="Alkaline phosphatase-like"/>
    <property type="match status" value="1"/>
</dbReference>
<dbReference type="Pfam" id="PF00884">
    <property type="entry name" value="Sulfatase"/>
    <property type="match status" value="1"/>
</dbReference>
<dbReference type="Proteomes" id="UP001290861">
    <property type="component" value="Unassembled WGS sequence"/>
</dbReference>
<dbReference type="CDD" id="cd16144">
    <property type="entry name" value="ARS_like"/>
    <property type="match status" value="1"/>
</dbReference>
<keyword evidence="5" id="KW-0378">Hydrolase</keyword>
<sequence>MKIKLNILITGLLIFSAQGKVDDSPRERLEKPNILFILIDDFGWNDVGYNGSTFYETPRLDQLASEWIRLDYCYTPSPMCSPTRTSILTGKNPARHGVTQWLPGRDTFYGLPDQTANVYCPTPLSKGIKESEVTLGEAFQSAGYETAFMGKWHMGKFKVTGGPANHGYAFTQAVIEENGCDMFYPFRGHPEYFPNAKKGDNFTDLLTDAAIDFVTADREKPFYLHLCHFAMHHPIGSKPELREYFEQKRAALPVLENDRIQTDHMHKPQKFRQDDPEYAGELATLDENIGRLVDALKAAGQYENTIIVFTGDNGGRTSYHREHPTSVQPLRAGKTFVYEGGLRTPLLIHLPKYSGTKTIDVPVSSMDFYPTLLDLAGLPLKPEQHLDGVNLAPLFDGKTIEREPFVWHFPHYQHEGSYPSSAIRMGDYKLIHDYFYDDEQLFDVVNDPYEKNDLAARHPERTKRMKEQLMAYLKNAGAYLPVAPTAAEIESMRLGAIKDAKKNRRKKKK</sequence>
<evidence type="ECO:0000313" key="8">
    <source>
        <dbReference type="EMBL" id="MDZ8117030.1"/>
    </source>
</evidence>
<evidence type="ECO:0000256" key="3">
    <source>
        <dbReference type="ARBA" id="ARBA00022723"/>
    </source>
</evidence>
<keyword evidence="4" id="KW-0732">Signal</keyword>
<dbReference type="RefSeq" id="WP_322606836.1">
    <property type="nucleotide sequence ID" value="NZ_JARVCO010000002.1"/>
</dbReference>
<evidence type="ECO:0000313" key="9">
    <source>
        <dbReference type="Proteomes" id="UP001290861"/>
    </source>
</evidence>